<dbReference type="GO" id="GO:0004672">
    <property type="term" value="F:protein kinase activity"/>
    <property type="evidence" value="ECO:0007669"/>
    <property type="project" value="InterPro"/>
</dbReference>
<evidence type="ECO:0000256" key="3">
    <source>
        <dbReference type="ARBA" id="ARBA00022777"/>
    </source>
</evidence>
<dbReference type="PROSITE" id="PS50011">
    <property type="entry name" value="PROTEIN_KINASE_DOM"/>
    <property type="match status" value="1"/>
</dbReference>
<keyword evidence="7" id="KW-1185">Reference proteome</keyword>
<dbReference type="SUPFAM" id="SSF56112">
    <property type="entry name" value="Protein kinase-like (PK-like)"/>
    <property type="match status" value="1"/>
</dbReference>
<dbReference type="InterPro" id="IPR052059">
    <property type="entry name" value="CR_Ser/Thr_kinase"/>
</dbReference>
<dbReference type="InterPro" id="IPR011009">
    <property type="entry name" value="Kinase-like_dom_sf"/>
</dbReference>
<accession>A0AAD8JD20</accession>
<evidence type="ECO:0000256" key="2">
    <source>
        <dbReference type="ARBA" id="ARBA00022741"/>
    </source>
</evidence>
<keyword evidence="2" id="KW-0547">Nucleotide-binding</keyword>
<feature type="domain" description="Protein kinase" evidence="5">
    <location>
        <begin position="1"/>
        <end position="143"/>
    </location>
</feature>
<dbReference type="Gene3D" id="1.10.510.10">
    <property type="entry name" value="Transferase(Phosphotransferase) domain 1"/>
    <property type="match status" value="1"/>
</dbReference>
<dbReference type="Pfam" id="PF00069">
    <property type="entry name" value="Pkinase"/>
    <property type="match status" value="1"/>
</dbReference>
<evidence type="ECO:0000256" key="4">
    <source>
        <dbReference type="ARBA" id="ARBA00022840"/>
    </source>
</evidence>
<reference evidence="6" key="1">
    <citation type="submission" date="2023-02" db="EMBL/GenBank/DDBJ databases">
        <title>Genome of toxic invasive species Heracleum sosnowskyi carries increased number of genes despite the absence of recent whole-genome duplications.</title>
        <authorList>
            <person name="Schelkunov M."/>
            <person name="Shtratnikova V."/>
            <person name="Makarenko M."/>
            <person name="Klepikova A."/>
            <person name="Omelchenko D."/>
            <person name="Novikova G."/>
            <person name="Obukhova E."/>
            <person name="Bogdanov V."/>
            <person name="Penin A."/>
            <person name="Logacheva M."/>
        </authorList>
    </citation>
    <scope>NUCLEOTIDE SEQUENCE</scope>
    <source>
        <strain evidence="6">Hsosn_3</strain>
        <tissue evidence="6">Leaf</tissue>
    </source>
</reference>
<protein>
    <recommendedName>
        <fullName evidence="5">Protein kinase domain-containing protein</fullName>
    </recommendedName>
</protein>
<dbReference type="AlphaFoldDB" id="A0AAD8JD20"/>
<sequence length="143" mass="16090">MRILTSFFSIPGDEEILIGRGDFGMARLYPEDQTHVNTRVAGTNGYMAPEYVMHGKLSVKADVFSFGVLILELISGQKNSTFSQDPSAQNLLDWEKQQLPTQNMSCMLGKGDHLKLKKITQDLPKSLASDFYLTWLHTYTLNS</sequence>
<dbReference type="InterPro" id="IPR000719">
    <property type="entry name" value="Prot_kinase_dom"/>
</dbReference>
<evidence type="ECO:0000256" key="1">
    <source>
        <dbReference type="ARBA" id="ARBA00022679"/>
    </source>
</evidence>
<reference evidence="6" key="2">
    <citation type="submission" date="2023-05" db="EMBL/GenBank/DDBJ databases">
        <authorList>
            <person name="Schelkunov M.I."/>
        </authorList>
    </citation>
    <scope>NUCLEOTIDE SEQUENCE</scope>
    <source>
        <strain evidence="6">Hsosn_3</strain>
        <tissue evidence="6">Leaf</tissue>
    </source>
</reference>
<dbReference type="PANTHER" id="PTHR47973">
    <property type="entry name" value="CYSTEINE-RICH RECEPTOR-LIKE PROTEIN KINASE 3"/>
    <property type="match status" value="1"/>
</dbReference>
<proteinExistence type="predicted"/>
<dbReference type="Proteomes" id="UP001237642">
    <property type="component" value="Unassembled WGS sequence"/>
</dbReference>
<organism evidence="6 7">
    <name type="scientific">Heracleum sosnowskyi</name>
    <dbReference type="NCBI Taxonomy" id="360622"/>
    <lineage>
        <taxon>Eukaryota</taxon>
        <taxon>Viridiplantae</taxon>
        <taxon>Streptophyta</taxon>
        <taxon>Embryophyta</taxon>
        <taxon>Tracheophyta</taxon>
        <taxon>Spermatophyta</taxon>
        <taxon>Magnoliopsida</taxon>
        <taxon>eudicotyledons</taxon>
        <taxon>Gunneridae</taxon>
        <taxon>Pentapetalae</taxon>
        <taxon>asterids</taxon>
        <taxon>campanulids</taxon>
        <taxon>Apiales</taxon>
        <taxon>Apiaceae</taxon>
        <taxon>Apioideae</taxon>
        <taxon>apioid superclade</taxon>
        <taxon>Tordylieae</taxon>
        <taxon>Tordyliinae</taxon>
        <taxon>Heracleum</taxon>
    </lineage>
</organism>
<keyword evidence="3" id="KW-0418">Kinase</keyword>
<dbReference type="GO" id="GO:0005524">
    <property type="term" value="F:ATP binding"/>
    <property type="evidence" value="ECO:0007669"/>
    <property type="project" value="UniProtKB-KW"/>
</dbReference>
<name>A0AAD8JD20_9APIA</name>
<evidence type="ECO:0000313" key="7">
    <source>
        <dbReference type="Proteomes" id="UP001237642"/>
    </source>
</evidence>
<evidence type="ECO:0000313" key="6">
    <source>
        <dbReference type="EMBL" id="KAK1400376.1"/>
    </source>
</evidence>
<evidence type="ECO:0000259" key="5">
    <source>
        <dbReference type="PROSITE" id="PS50011"/>
    </source>
</evidence>
<comment type="caution">
    <text evidence="6">The sequence shown here is derived from an EMBL/GenBank/DDBJ whole genome shotgun (WGS) entry which is preliminary data.</text>
</comment>
<keyword evidence="4" id="KW-0067">ATP-binding</keyword>
<dbReference type="EMBL" id="JAUIZM010000002">
    <property type="protein sequence ID" value="KAK1400376.1"/>
    <property type="molecule type" value="Genomic_DNA"/>
</dbReference>
<keyword evidence="1" id="KW-0808">Transferase</keyword>
<gene>
    <name evidence="6" type="ORF">POM88_010239</name>
</gene>